<comment type="caution">
    <text evidence="1">The sequence shown here is derived from an EMBL/GenBank/DDBJ whole genome shotgun (WGS) entry which is preliminary data.</text>
</comment>
<dbReference type="Proteomes" id="UP000051836">
    <property type="component" value="Unassembled WGS sequence"/>
</dbReference>
<dbReference type="EMBL" id="LMAW01002550">
    <property type="protein sequence ID" value="KQK80051.1"/>
    <property type="molecule type" value="Genomic_DNA"/>
</dbReference>
<gene>
    <name evidence="1" type="ORF">AAES_97538</name>
</gene>
<evidence type="ECO:0000313" key="1">
    <source>
        <dbReference type="EMBL" id="KQK80051.1"/>
    </source>
</evidence>
<accession>A0A0Q3PGW2</accession>
<proteinExistence type="predicted"/>
<reference evidence="1 2" key="1">
    <citation type="submission" date="2015-10" db="EMBL/GenBank/DDBJ databases">
        <authorList>
            <person name="Gilbert D.G."/>
        </authorList>
    </citation>
    <scope>NUCLEOTIDE SEQUENCE [LARGE SCALE GENOMIC DNA]</scope>
    <source>
        <strain evidence="1">FVVF132</strain>
    </source>
</reference>
<name>A0A0Q3PGW2_AMAAE</name>
<sequence>MRAPAAAAVLQLQTHAHFFTGGVSSYLLIQMDKFVSVVLFPRHYFKSGEKDLEKSRGQTTCSFTKNGPLNYSTQA</sequence>
<organism evidence="1 2">
    <name type="scientific">Amazona aestiva</name>
    <name type="common">Blue-fronted Amazon parrot</name>
    <dbReference type="NCBI Taxonomy" id="12930"/>
    <lineage>
        <taxon>Eukaryota</taxon>
        <taxon>Metazoa</taxon>
        <taxon>Chordata</taxon>
        <taxon>Craniata</taxon>
        <taxon>Vertebrata</taxon>
        <taxon>Euteleostomi</taxon>
        <taxon>Archelosauria</taxon>
        <taxon>Archosauria</taxon>
        <taxon>Dinosauria</taxon>
        <taxon>Saurischia</taxon>
        <taxon>Theropoda</taxon>
        <taxon>Coelurosauria</taxon>
        <taxon>Aves</taxon>
        <taxon>Neognathae</taxon>
        <taxon>Neoaves</taxon>
        <taxon>Telluraves</taxon>
        <taxon>Australaves</taxon>
        <taxon>Psittaciformes</taxon>
        <taxon>Psittacidae</taxon>
        <taxon>Amazona</taxon>
    </lineage>
</organism>
<keyword evidence="2" id="KW-1185">Reference proteome</keyword>
<evidence type="ECO:0000313" key="2">
    <source>
        <dbReference type="Proteomes" id="UP000051836"/>
    </source>
</evidence>
<dbReference type="AlphaFoldDB" id="A0A0Q3PGW2"/>
<protein>
    <submittedName>
        <fullName evidence="1">Uncharacterized protein</fullName>
    </submittedName>
</protein>